<dbReference type="NCBIfam" id="TIGR00195">
    <property type="entry name" value="exoDNase_III"/>
    <property type="match status" value="1"/>
</dbReference>
<dbReference type="GO" id="GO:0006281">
    <property type="term" value="P:DNA repair"/>
    <property type="evidence" value="ECO:0007669"/>
    <property type="project" value="InterPro"/>
</dbReference>
<comment type="caution">
    <text evidence="10">The sequence shown here is derived from an EMBL/GenBank/DDBJ whole genome shotgun (WGS) entry which is preliminary data.</text>
</comment>
<dbReference type="PANTHER" id="PTHR43250:SF2">
    <property type="entry name" value="EXODEOXYRIBONUCLEASE III"/>
    <property type="match status" value="1"/>
</dbReference>
<feature type="binding site" evidence="7">
    <location>
        <position position="34"/>
    </location>
    <ligand>
        <name>Mg(2+)</name>
        <dbReference type="ChEBI" id="CHEBI:18420"/>
        <label>1</label>
    </ligand>
</feature>
<dbReference type="EMBL" id="LSZO01000088">
    <property type="protein sequence ID" value="KXU38714.1"/>
    <property type="molecule type" value="Genomic_DNA"/>
</dbReference>
<feature type="active site" evidence="6">
    <location>
        <position position="110"/>
    </location>
</feature>
<keyword evidence="11" id="KW-1185">Reference proteome</keyword>
<keyword evidence="7" id="KW-0464">Manganese</keyword>
<feature type="binding site" evidence="7">
    <location>
        <position position="152"/>
    </location>
    <ligand>
        <name>Mg(2+)</name>
        <dbReference type="ChEBI" id="CHEBI:18420"/>
        <label>1</label>
    </ligand>
</feature>
<name>A0A139SW39_9GAMM</name>
<feature type="active site" description="Proton donor/acceptor" evidence="6">
    <location>
        <position position="152"/>
    </location>
</feature>
<feature type="binding site" evidence="7">
    <location>
        <position position="261"/>
    </location>
    <ligand>
        <name>Mg(2+)</name>
        <dbReference type="ChEBI" id="CHEBI:18420"/>
        <label>1</label>
    </ligand>
</feature>
<dbReference type="Proteomes" id="UP000072660">
    <property type="component" value="Unassembled WGS sequence"/>
</dbReference>
<dbReference type="InterPro" id="IPR020847">
    <property type="entry name" value="AP_endonuclease_F1_BS"/>
</dbReference>
<evidence type="ECO:0000256" key="8">
    <source>
        <dbReference type="PIRSR" id="PIRSR604808-3"/>
    </source>
</evidence>
<sequence>MKIVSFNINGLRARPHQLAALIEKHQPDIIGLQETKVSDEQFPEEQIHQLGYHLHYHGQKGHYGVALLSREAPLEVHKGFPTDDADAQRRFIWGTFADKKGHTITVMNGYFPQGESRNHPIKFPAKQRFYTDLQNLLQERFTAQQPLLLMGDMNISPEDCDIGIGEVNRLRWLKSGKCSFLPEERQWMAALKEWGLLDSFRHLYPDSCDRFSWFDYRSRAFEDNPKRGLRIDLIMASTALHSRLRTAGIDYELRAMEKPSDHAPVWLELDCETSG</sequence>
<dbReference type="InterPro" id="IPR036691">
    <property type="entry name" value="Endo/exonu/phosph_ase_sf"/>
</dbReference>
<dbReference type="GO" id="GO:0008311">
    <property type="term" value="F:double-stranded DNA 3'-5' DNA exonuclease activity"/>
    <property type="evidence" value="ECO:0007669"/>
    <property type="project" value="InterPro"/>
</dbReference>
<evidence type="ECO:0000313" key="11">
    <source>
        <dbReference type="Proteomes" id="UP000072660"/>
    </source>
</evidence>
<evidence type="ECO:0000256" key="3">
    <source>
        <dbReference type="ARBA" id="ARBA00022723"/>
    </source>
</evidence>
<proteinExistence type="inferred from homology"/>
<feature type="binding site" evidence="7">
    <location>
        <position position="7"/>
    </location>
    <ligand>
        <name>Mg(2+)</name>
        <dbReference type="ChEBI" id="CHEBI:18420"/>
        <label>1</label>
    </ligand>
</feature>
<dbReference type="CDD" id="cd09086">
    <property type="entry name" value="ExoIII-like_AP-endo"/>
    <property type="match status" value="1"/>
</dbReference>
<evidence type="ECO:0000256" key="6">
    <source>
        <dbReference type="PIRSR" id="PIRSR604808-1"/>
    </source>
</evidence>
<dbReference type="PANTHER" id="PTHR43250">
    <property type="entry name" value="EXODEOXYRIBONUCLEASE III"/>
    <property type="match status" value="1"/>
</dbReference>
<evidence type="ECO:0000256" key="1">
    <source>
        <dbReference type="ARBA" id="ARBA00001936"/>
    </source>
</evidence>
<dbReference type="GO" id="GO:0003677">
    <property type="term" value="F:DNA binding"/>
    <property type="evidence" value="ECO:0007669"/>
    <property type="project" value="InterPro"/>
</dbReference>
<evidence type="ECO:0000256" key="5">
    <source>
        <dbReference type="ARBA" id="ARBA00022842"/>
    </source>
</evidence>
<dbReference type="PROSITE" id="PS00727">
    <property type="entry name" value="AP_NUCLEASE_F1_2"/>
    <property type="match status" value="1"/>
</dbReference>
<dbReference type="RefSeq" id="WP_068388624.1">
    <property type="nucleotide sequence ID" value="NZ_LSZO01000088.1"/>
</dbReference>
<feature type="domain" description="Endonuclease/exonuclease/phosphatase" evidence="9">
    <location>
        <begin position="4"/>
        <end position="262"/>
    </location>
</feature>
<dbReference type="AlphaFoldDB" id="A0A139SW39"/>
<dbReference type="InterPro" id="IPR020848">
    <property type="entry name" value="AP_endonuclease_F1_CS"/>
</dbReference>
<comment type="cofactor">
    <cofactor evidence="7">
        <name>Mg(2+)</name>
        <dbReference type="ChEBI" id="CHEBI:18420"/>
    </cofactor>
    <cofactor evidence="7">
        <name>Mn(2+)</name>
        <dbReference type="ChEBI" id="CHEBI:29035"/>
    </cofactor>
    <text evidence="7">Probably binds two magnesium or manganese ions per subunit.</text>
</comment>
<feature type="site" description="Important for catalytic activity" evidence="8">
    <location>
        <position position="232"/>
    </location>
</feature>
<keyword evidence="10" id="KW-0269">Exonuclease</keyword>
<protein>
    <submittedName>
        <fullName evidence="10">Exonuclease III</fullName>
    </submittedName>
</protein>
<reference evidence="10 11" key="1">
    <citation type="submission" date="2016-02" db="EMBL/GenBank/DDBJ databases">
        <authorList>
            <person name="Wen L."/>
            <person name="He K."/>
            <person name="Yang H."/>
        </authorList>
    </citation>
    <scope>NUCLEOTIDE SEQUENCE [LARGE SCALE GENOMIC DNA]</scope>
    <source>
        <strain evidence="10 11">CV58</strain>
    </source>
</reference>
<organism evidence="10 11">
    <name type="scientific">Ventosimonas gracilis</name>
    <dbReference type="NCBI Taxonomy" id="1680762"/>
    <lineage>
        <taxon>Bacteria</taxon>
        <taxon>Pseudomonadati</taxon>
        <taxon>Pseudomonadota</taxon>
        <taxon>Gammaproteobacteria</taxon>
        <taxon>Pseudomonadales</taxon>
        <taxon>Ventosimonadaceae</taxon>
        <taxon>Ventosimonas</taxon>
    </lineage>
</organism>
<evidence type="ECO:0000256" key="2">
    <source>
        <dbReference type="ARBA" id="ARBA00007092"/>
    </source>
</evidence>
<evidence type="ECO:0000259" key="9">
    <source>
        <dbReference type="Pfam" id="PF03372"/>
    </source>
</evidence>
<dbReference type="SUPFAM" id="SSF56219">
    <property type="entry name" value="DNase I-like"/>
    <property type="match status" value="1"/>
</dbReference>
<comment type="similarity">
    <text evidence="2">Belongs to the DNA repair enzymes AP/ExoA family.</text>
</comment>
<dbReference type="NCBIfam" id="TIGR00633">
    <property type="entry name" value="xth"/>
    <property type="match status" value="1"/>
</dbReference>
<evidence type="ECO:0000256" key="4">
    <source>
        <dbReference type="ARBA" id="ARBA00022801"/>
    </source>
</evidence>
<dbReference type="InterPro" id="IPR004808">
    <property type="entry name" value="AP_endonuc_1"/>
</dbReference>
<dbReference type="InterPro" id="IPR005135">
    <property type="entry name" value="Endo/exonuclease/phosphatase"/>
</dbReference>
<dbReference type="InterPro" id="IPR037493">
    <property type="entry name" value="ExoIII-like"/>
</dbReference>
<feature type="active site" description="Proton acceptor" evidence="6">
    <location>
        <position position="262"/>
    </location>
</feature>
<dbReference type="Pfam" id="PF03372">
    <property type="entry name" value="Exo_endo_phos"/>
    <property type="match status" value="1"/>
</dbReference>
<feature type="binding site" evidence="7">
    <location>
        <position position="262"/>
    </location>
    <ligand>
        <name>Mg(2+)</name>
        <dbReference type="ChEBI" id="CHEBI:18420"/>
        <label>1</label>
    </ligand>
</feature>
<dbReference type="NCBIfam" id="NF008733">
    <property type="entry name" value="PRK11756.1"/>
    <property type="match status" value="1"/>
</dbReference>
<dbReference type="PROSITE" id="PS51435">
    <property type="entry name" value="AP_NUCLEASE_F1_4"/>
    <property type="match status" value="1"/>
</dbReference>
<evidence type="ECO:0000313" key="10">
    <source>
        <dbReference type="EMBL" id="KXU38714.1"/>
    </source>
</evidence>
<keyword evidence="4" id="KW-0378">Hydrolase</keyword>
<dbReference type="Gene3D" id="3.60.10.10">
    <property type="entry name" value="Endonuclease/exonuclease/phosphatase"/>
    <property type="match status" value="1"/>
</dbReference>
<feature type="site" description="Transition state stabilizer" evidence="8">
    <location>
        <position position="154"/>
    </location>
</feature>
<dbReference type="GO" id="GO:0004519">
    <property type="term" value="F:endonuclease activity"/>
    <property type="evidence" value="ECO:0007669"/>
    <property type="project" value="InterPro"/>
</dbReference>
<gene>
    <name evidence="10" type="ORF">AXE65_12235</name>
</gene>
<keyword evidence="3 7" id="KW-0479">Metal-binding</keyword>
<dbReference type="OrthoDB" id="9803914at2"/>
<feature type="site" description="Interaction with DNA substrate" evidence="8">
    <location>
        <position position="262"/>
    </location>
</feature>
<feature type="binding site" evidence="7">
    <location>
        <position position="154"/>
    </location>
    <ligand>
        <name>Mg(2+)</name>
        <dbReference type="ChEBI" id="CHEBI:18420"/>
        <label>1</label>
    </ligand>
</feature>
<dbReference type="PROSITE" id="PS00726">
    <property type="entry name" value="AP_NUCLEASE_F1_1"/>
    <property type="match status" value="1"/>
</dbReference>
<keyword evidence="5 7" id="KW-0460">Magnesium</keyword>
<dbReference type="GO" id="GO:0046872">
    <property type="term" value="F:metal ion binding"/>
    <property type="evidence" value="ECO:0007669"/>
    <property type="project" value="UniProtKB-KW"/>
</dbReference>
<keyword evidence="10" id="KW-0540">Nuclease</keyword>
<evidence type="ECO:0000256" key="7">
    <source>
        <dbReference type="PIRSR" id="PIRSR604808-2"/>
    </source>
</evidence>
<accession>A0A139SW39</accession>
<comment type="cofactor">
    <cofactor evidence="1">
        <name>Mn(2+)</name>
        <dbReference type="ChEBI" id="CHEBI:29035"/>
    </cofactor>
</comment>